<dbReference type="PROSITE" id="PS50877">
    <property type="entry name" value="GOLOCO"/>
    <property type="match status" value="1"/>
</dbReference>
<feature type="compositionally biased region" description="Basic and acidic residues" evidence="5">
    <location>
        <begin position="141"/>
        <end position="173"/>
    </location>
</feature>
<dbReference type="InterPro" id="IPR001478">
    <property type="entry name" value="PDZ"/>
</dbReference>
<feature type="domain" description="PDZ" evidence="6">
    <location>
        <begin position="34"/>
        <end position="111"/>
    </location>
</feature>
<evidence type="ECO:0000256" key="1">
    <source>
        <dbReference type="ARBA" id="ARBA00004496"/>
    </source>
</evidence>
<comment type="subcellular location">
    <subcellularLocation>
        <location evidence="1">Cytoplasm</location>
    </subcellularLocation>
</comment>
<feature type="region of interest" description="Disordered" evidence="5">
    <location>
        <begin position="990"/>
        <end position="1111"/>
    </location>
</feature>
<feature type="domain" description="RBD" evidence="8">
    <location>
        <begin position="1188"/>
        <end position="1258"/>
    </location>
</feature>
<dbReference type="Gene3D" id="1.10.196.10">
    <property type="match status" value="1"/>
</dbReference>
<dbReference type="PROSITE" id="PS50132">
    <property type="entry name" value="RGS"/>
    <property type="match status" value="1"/>
</dbReference>
<dbReference type="OrthoDB" id="196547at2759"/>
<dbReference type="GO" id="GO:0005886">
    <property type="term" value="C:plasma membrane"/>
    <property type="evidence" value="ECO:0007669"/>
    <property type="project" value="TreeGrafter"/>
</dbReference>
<feature type="compositionally biased region" description="Basic and acidic residues" evidence="5">
    <location>
        <begin position="211"/>
        <end position="220"/>
    </location>
</feature>
<feature type="compositionally biased region" description="Low complexity" evidence="5">
    <location>
        <begin position="1063"/>
        <end position="1072"/>
    </location>
</feature>
<protein>
    <submittedName>
        <fullName evidence="10">Regulator of G-protein signaling 12-like</fullName>
    </submittedName>
</protein>
<evidence type="ECO:0000313" key="10">
    <source>
        <dbReference type="RefSeq" id="XP_022336206.1"/>
    </source>
</evidence>
<dbReference type="InterPro" id="IPR003116">
    <property type="entry name" value="RBD_dom"/>
</dbReference>
<feature type="compositionally biased region" description="Basic residues" evidence="5">
    <location>
        <begin position="20"/>
        <end position="29"/>
    </location>
</feature>
<dbReference type="Gene3D" id="2.30.42.10">
    <property type="match status" value="1"/>
</dbReference>
<dbReference type="CDD" id="cd13162">
    <property type="entry name" value="PTB_RGS12"/>
    <property type="match status" value="1"/>
</dbReference>
<dbReference type="RefSeq" id="XP_022336206.1">
    <property type="nucleotide sequence ID" value="XM_022480498.1"/>
</dbReference>
<keyword evidence="9" id="KW-1185">Reference proteome</keyword>
<dbReference type="CDD" id="cd01817">
    <property type="entry name" value="RBD1_RGS12_like"/>
    <property type="match status" value="1"/>
</dbReference>
<dbReference type="Gene3D" id="1.25.40.10">
    <property type="entry name" value="Tetratricopeptide repeat domain"/>
    <property type="match status" value="1"/>
</dbReference>
<dbReference type="Pfam" id="PF00595">
    <property type="entry name" value="PDZ"/>
    <property type="match status" value="1"/>
</dbReference>
<feature type="compositionally biased region" description="Low complexity" evidence="5">
    <location>
        <begin position="538"/>
        <end position="547"/>
    </location>
</feature>
<evidence type="ECO:0000259" key="7">
    <source>
        <dbReference type="PROSITE" id="PS50132"/>
    </source>
</evidence>
<dbReference type="Pfam" id="PF00640">
    <property type="entry name" value="PID"/>
    <property type="match status" value="1"/>
</dbReference>
<feature type="region of interest" description="Disordered" evidence="5">
    <location>
        <begin position="112"/>
        <end position="263"/>
    </location>
</feature>
<dbReference type="InterPro" id="IPR029071">
    <property type="entry name" value="Ubiquitin-like_domsf"/>
</dbReference>
<gene>
    <name evidence="10" type="primary">LOC111132672</name>
</gene>
<dbReference type="InterPro" id="IPR044926">
    <property type="entry name" value="RGS_subdomain_2"/>
</dbReference>
<dbReference type="KEGG" id="cvn:111132672"/>
<feature type="compositionally biased region" description="Low complexity" evidence="5">
    <location>
        <begin position="1261"/>
        <end position="1276"/>
    </location>
</feature>
<feature type="region of interest" description="Disordered" evidence="5">
    <location>
        <begin position="1471"/>
        <end position="1519"/>
    </location>
</feature>
<feature type="compositionally biased region" description="Low complexity" evidence="5">
    <location>
        <begin position="505"/>
        <end position="523"/>
    </location>
</feature>
<proteinExistence type="predicted"/>
<feature type="region of interest" description="Disordered" evidence="5">
    <location>
        <begin position="1611"/>
        <end position="1646"/>
    </location>
</feature>
<dbReference type="Pfam" id="PF02196">
    <property type="entry name" value="RBD"/>
    <property type="match status" value="1"/>
</dbReference>
<dbReference type="InterPro" id="IPR011993">
    <property type="entry name" value="PH-like_dom_sf"/>
</dbReference>
<evidence type="ECO:0000256" key="5">
    <source>
        <dbReference type="SAM" id="MobiDB-lite"/>
    </source>
</evidence>
<dbReference type="Gene3D" id="1.10.167.10">
    <property type="entry name" value="Regulator of G-protein Signalling 4, domain 2"/>
    <property type="match status" value="1"/>
</dbReference>
<dbReference type="InterPro" id="IPR003109">
    <property type="entry name" value="GoLoco_motif"/>
</dbReference>
<dbReference type="SMART" id="SM00315">
    <property type="entry name" value="RGS"/>
    <property type="match status" value="1"/>
</dbReference>
<keyword evidence="2" id="KW-0343">GTPase activation</keyword>
<dbReference type="GO" id="GO:0007165">
    <property type="term" value="P:signal transduction"/>
    <property type="evidence" value="ECO:0007669"/>
    <property type="project" value="InterPro"/>
</dbReference>
<feature type="compositionally biased region" description="Low complexity" evidence="5">
    <location>
        <begin position="235"/>
        <end position="260"/>
    </location>
</feature>
<dbReference type="SMART" id="SM00390">
    <property type="entry name" value="GoLoco"/>
    <property type="match status" value="1"/>
</dbReference>
<dbReference type="InterPro" id="IPR036034">
    <property type="entry name" value="PDZ_sf"/>
</dbReference>
<accession>A0A8B8E9N8</accession>
<dbReference type="Pfam" id="PF00615">
    <property type="entry name" value="RGS"/>
    <property type="match status" value="1"/>
</dbReference>
<feature type="compositionally biased region" description="Basic residues" evidence="5">
    <location>
        <begin position="123"/>
        <end position="140"/>
    </location>
</feature>
<feature type="compositionally biased region" description="Basic and acidic residues" evidence="5">
    <location>
        <begin position="997"/>
        <end position="1023"/>
    </location>
</feature>
<feature type="region of interest" description="Disordered" evidence="5">
    <location>
        <begin position="1572"/>
        <end position="1597"/>
    </location>
</feature>
<feature type="region of interest" description="Disordered" evidence="5">
    <location>
        <begin position="505"/>
        <end position="699"/>
    </location>
</feature>
<feature type="compositionally biased region" description="Pro residues" evidence="5">
    <location>
        <begin position="548"/>
        <end position="559"/>
    </location>
</feature>
<dbReference type="InterPro" id="IPR006020">
    <property type="entry name" value="PTB/PI_dom"/>
</dbReference>
<dbReference type="GO" id="GO:0008277">
    <property type="term" value="P:regulation of G protein-coupled receptor signaling pathway"/>
    <property type="evidence" value="ECO:0007669"/>
    <property type="project" value="TreeGrafter"/>
</dbReference>
<dbReference type="FunFam" id="1.10.167.10:FF:000001">
    <property type="entry name" value="Putative regulator of g-protein signaling 12"/>
    <property type="match status" value="1"/>
</dbReference>
<name>A0A8B8E9N8_CRAVI</name>
<dbReference type="InterPro" id="IPR011990">
    <property type="entry name" value="TPR-like_helical_dom_sf"/>
</dbReference>
<feature type="compositionally biased region" description="Polar residues" evidence="5">
    <location>
        <begin position="604"/>
        <end position="614"/>
    </location>
</feature>
<dbReference type="InterPro" id="IPR036305">
    <property type="entry name" value="RGS_sf"/>
</dbReference>
<dbReference type="InterPro" id="IPR016137">
    <property type="entry name" value="RGS"/>
</dbReference>
<dbReference type="GO" id="GO:0005737">
    <property type="term" value="C:cytoplasm"/>
    <property type="evidence" value="ECO:0007669"/>
    <property type="project" value="UniProtKB-SubCell"/>
</dbReference>
<feature type="region of interest" description="Disordered" evidence="5">
    <location>
        <begin position="1259"/>
        <end position="1280"/>
    </location>
</feature>
<keyword evidence="4" id="KW-0677">Repeat</keyword>
<evidence type="ECO:0000256" key="3">
    <source>
        <dbReference type="ARBA" id="ARBA00022490"/>
    </source>
</evidence>
<feature type="compositionally biased region" description="Low complexity" evidence="5">
    <location>
        <begin position="195"/>
        <end position="210"/>
    </location>
</feature>
<reference evidence="10" key="1">
    <citation type="submission" date="2025-08" db="UniProtKB">
        <authorList>
            <consortium name="RefSeq"/>
        </authorList>
    </citation>
    <scope>IDENTIFICATION</scope>
    <source>
        <tissue evidence="10">Whole sample</tissue>
    </source>
</reference>
<organism evidence="9 10">
    <name type="scientific">Crassostrea virginica</name>
    <name type="common">Eastern oyster</name>
    <dbReference type="NCBI Taxonomy" id="6565"/>
    <lineage>
        <taxon>Eukaryota</taxon>
        <taxon>Metazoa</taxon>
        <taxon>Spiralia</taxon>
        <taxon>Lophotrochozoa</taxon>
        <taxon>Mollusca</taxon>
        <taxon>Bivalvia</taxon>
        <taxon>Autobranchia</taxon>
        <taxon>Pteriomorphia</taxon>
        <taxon>Ostreida</taxon>
        <taxon>Ostreoidea</taxon>
        <taxon>Ostreidae</taxon>
        <taxon>Crassostrea</taxon>
    </lineage>
</organism>
<evidence type="ECO:0000256" key="2">
    <source>
        <dbReference type="ARBA" id="ARBA00022468"/>
    </source>
</evidence>
<feature type="compositionally biased region" description="Polar residues" evidence="5">
    <location>
        <begin position="1578"/>
        <end position="1588"/>
    </location>
</feature>
<dbReference type="PROSITE" id="PS50106">
    <property type="entry name" value="PDZ"/>
    <property type="match status" value="1"/>
</dbReference>
<feature type="compositionally biased region" description="Basic and acidic residues" evidence="5">
    <location>
        <begin position="1093"/>
        <end position="1111"/>
    </location>
</feature>
<dbReference type="InterPro" id="IPR046995">
    <property type="entry name" value="RGS10/12/14-like"/>
</dbReference>
<dbReference type="InterPro" id="IPR024066">
    <property type="entry name" value="RGS_subdom1/3"/>
</dbReference>
<feature type="compositionally biased region" description="Polar residues" evidence="5">
    <location>
        <begin position="1073"/>
        <end position="1082"/>
    </location>
</feature>
<feature type="compositionally biased region" description="Basic and acidic residues" evidence="5">
    <location>
        <begin position="1504"/>
        <end position="1513"/>
    </location>
</feature>
<dbReference type="Gene3D" id="3.10.20.90">
    <property type="entry name" value="Phosphatidylinositol 3-kinase Catalytic Subunit, Chain A, domain 1"/>
    <property type="match status" value="2"/>
</dbReference>
<dbReference type="CDD" id="cd17067">
    <property type="entry name" value="RBD2_RGS12_like"/>
    <property type="match status" value="1"/>
</dbReference>
<dbReference type="Pfam" id="PF02188">
    <property type="entry name" value="GoLoco"/>
    <property type="match status" value="1"/>
</dbReference>
<dbReference type="SMART" id="SM00455">
    <property type="entry name" value="RBD"/>
    <property type="match status" value="2"/>
</dbReference>
<evidence type="ECO:0000259" key="6">
    <source>
        <dbReference type="PROSITE" id="PS50106"/>
    </source>
</evidence>
<keyword evidence="3" id="KW-0963">Cytoplasm</keyword>
<dbReference type="GO" id="GO:0005096">
    <property type="term" value="F:GTPase activator activity"/>
    <property type="evidence" value="ECO:0007669"/>
    <property type="project" value="UniProtKB-KW"/>
</dbReference>
<dbReference type="GO" id="GO:0005634">
    <property type="term" value="C:nucleus"/>
    <property type="evidence" value="ECO:0007669"/>
    <property type="project" value="TreeGrafter"/>
</dbReference>
<feature type="domain" description="RGS" evidence="7">
    <location>
        <begin position="867"/>
        <end position="983"/>
    </location>
</feature>
<dbReference type="PANTHER" id="PTHR45945">
    <property type="entry name" value="REGULATOR OF G-PROTEIN SIGNALING LOCO"/>
    <property type="match status" value="1"/>
</dbReference>
<evidence type="ECO:0000256" key="4">
    <source>
        <dbReference type="ARBA" id="ARBA00022737"/>
    </source>
</evidence>
<evidence type="ECO:0000259" key="8">
    <source>
        <dbReference type="PROSITE" id="PS50898"/>
    </source>
</evidence>
<dbReference type="Proteomes" id="UP000694844">
    <property type="component" value="Chromosome 5"/>
</dbReference>
<evidence type="ECO:0000313" key="9">
    <source>
        <dbReference type="Proteomes" id="UP000694844"/>
    </source>
</evidence>
<sequence length="1726" mass="191629">MLFSLKDLTMYQHSGPQASHPKRRKKRPIHGIKTVDVTRGKSGYGFTISGQHPCVLSVIVPGSPADVAGLKTGDYVVSVNNQNVTKYPHDDVVRMVGMSTGTLTLQVAENYNSSESSDDEYHHRSKARYPNRVRPRHASSRHGEKVLAECNQKDKHSHNEYKHKDPHWSKSDLKSSTSKSRMRLHEPVGAENVYSSSSSSSLSTPKYSGSAEKHGFKTHDPLSLQLPRTKQAVVKSTCQSAKSSQQKSSQQSRHIKSQSSGSLHGSFIAPGISSFLKTSAHQANSANNAFIAMDDDEDDGDDEESLLNCSFHDMRVVVGYIGSIEMPSDANKPHIRLQSIRNAVRRLRVEQKIHTLVLMEVSNEGVKLTNAMGTTVAHYPVDRLAFSGVCPDDKRFFGIVTLHSVSGDEMSDGTASQEEESASSGSCHVFMVDPEMRFHNIHAQKAQTFGITCTAAPDRHHQERSHCSEFPRSATPIIVSITNLYKDRPGGISNDNEVALSQAFADPSRAPRRSASNSSNSDSGLGFGKDDPGHVYGAGAEAAARPPAENPVPNPPQPAWPNQSYPLQEGPVQHCSPGIQTMPTPMRDSQLMPAPSSVFRRLNRSNSSDDCSTLNKRKEKFNIRAMPDPLNTSRSHSGHLHRGGNSNPPHDSDHESNTSRGSDLYRSFSHSDLQRPVSVPPRTSEDSFSTPLNNSKVEKVEIDGNKKLSPRAHLPPFHLLRSPSAPPVVNHHNPVSDVDDFDFPPNSMGGLIERFEQDHALRISSPLENTRRYSEGYSLIAKRDKDRTAEDGDKWLKPNTVRHRRASRLQAPLSHSHESLIALEHEHQGQRMSLAGSVNNINARNSDEEEEDQKEEEIGRVAGWAVNFEKLLKDGSGLVVFTEFLKKEFSQENIIFWRAVEQYKKIVESDKRKSRAKEIFTKHVSVKATDPINIEQNARQQVEKLLDSPSISTFDRPQQEIFKLMKQDSYPRFLKSEMYKVYLMREMEGKPLQLPKPEGEEQGGKGKKDKKKSKDKEAEEKDKEKRRRSLLPLPWSKKTSKQNLKATSETDLKKQNKEKEKMSVSSSSITKEVNNNTTSQRKPASGPGIDLSTMRKEVQANTKEVKDKDGSEEKNMKFCRVILPDGSTTVVCTKPGQNIRTVLGRLCEKRGLSIAAVDVFLLGSDKPLDLGEDISSLGSKEVMIERRVLFRMDLPHRKSIGVKAKPNRTVRDVFKPILNKYGFKLDNITVQLAGQTGYVDIDEQVSTIDNQRVVISTIENSGSQASTSEGSTSSQSPMAVKYPPDFHIDSQSCSISLDAITNRIFEDLMKGKSKMAHNFDELGILDLESRDKEALRGTADDRPSLGLFGLLRKDSAHGKQASEQAKTKTKHKVTFNLQKNQTRKASKDQDEEKFLELLSRAQSSRMDDQRGLNTSASEIPEFLRNKMEYPSGRESAPPILKQDSSKREGKIGTPENYVQNNNEYFTSYTRGQLSTRPSSVPADSYVDRSSSSGGGGGAIDCYDEDSHLSHEDQSFSADGVIPSSSEAEVYFQTTDPDSADFDDPRLAEKGLRDLGFDYSYNMYQAKAWGYSRHRPSGLSPTRHSTKGTPSKPPMASVDRFSFDETSMIDSSRELDKTLVGSSEEVRPTSLPPSLDRTSPRTSFSPVLSPRPFGMYVRNSVGENPVGHSTPKTETASSRYTNHKSAFHAPGGWVQSPVSADTSGDFNESQKAMIIDMGSSDENVTFV</sequence>
<dbReference type="PROSITE" id="PS50898">
    <property type="entry name" value="RBD"/>
    <property type="match status" value="2"/>
</dbReference>
<dbReference type="SUPFAM" id="SSF50156">
    <property type="entry name" value="PDZ domain-like"/>
    <property type="match status" value="1"/>
</dbReference>
<feature type="region of interest" description="Disordered" evidence="5">
    <location>
        <begin position="1"/>
        <end position="29"/>
    </location>
</feature>
<dbReference type="CDD" id="cd06710">
    <property type="entry name" value="PDZ_RGS12-like"/>
    <property type="match status" value="1"/>
</dbReference>
<dbReference type="SUPFAM" id="SSF48097">
    <property type="entry name" value="Regulator of G-protein signaling, RGS"/>
    <property type="match status" value="1"/>
</dbReference>
<dbReference type="SUPFAM" id="SSF54236">
    <property type="entry name" value="Ubiquitin-like"/>
    <property type="match status" value="2"/>
</dbReference>
<dbReference type="SMART" id="SM00228">
    <property type="entry name" value="PDZ"/>
    <property type="match status" value="1"/>
</dbReference>
<dbReference type="Gene3D" id="2.30.29.30">
    <property type="entry name" value="Pleckstrin-homology domain (PH domain)/Phosphotyrosine-binding domain (PTB)"/>
    <property type="match status" value="1"/>
</dbReference>
<feature type="domain" description="RBD" evidence="8">
    <location>
        <begin position="1117"/>
        <end position="1187"/>
    </location>
</feature>
<dbReference type="SMART" id="SM00462">
    <property type="entry name" value="PTB"/>
    <property type="match status" value="1"/>
</dbReference>
<dbReference type="SUPFAM" id="SSF50729">
    <property type="entry name" value="PH domain-like"/>
    <property type="match status" value="1"/>
</dbReference>
<dbReference type="GeneID" id="111132672"/>
<dbReference type="PANTHER" id="PTHR45945:SF3">
    <property type="entry name" value="REGULATOR OF G-PROTEIN SIGNALING LOCO"/>
    <property type="match status" value="1"/>
</dbReference>
<feature type="compositionally biased region" description="Polar residues" evidence="5">
    <location>
        <begin position="686"/>
        <end position="695"/>
    </location>
</feature>
<feature type="compositionally biased region" description="Polar residues" evidence="5">
    <location>
        <begin position="1635"/>
        <end position="1645"/>
    </location>
</feature>
<feature type="region of interest" description="Disordered" evidence="5">
    <location>
        <begin position="1429"/>
        <end position="1458"/>
    </location>
</feature>
<feature type="compositionally biased region" description="Basic and acidic residues" evidence="5">
    <location>
        <begin position="1048"/>
        <end position="1062"/>
    </location>
</feature>
<dbReference type="PRINTS" id="PR01301">
    <property type="entry name" value="RGSPROTEIN"/>
</dbReference>